<proteinExistence type="predicted"/>
<evidence type="ECO:0008006" key="4">
    <source>
        <dbReference type="Google" id="ProtNLM"/>
    </source>
</evidence>
<reference evidence="3" key="1">
    <citation type="journal article" date="2019" name="Int. J. Syst. Evol. Microbiol.">
        <title>The Global Catalogue of Microorganisms (GCM) 10K type strain sequencing project: providing services to taxonomists for standard genome sequencing and annotation.</title>
        <authorList>
            <consortium name="The Broad Institute Genomics Platform"/>
            <consortium name="The Broad Institute Genome Sequencing Center for Infectious Disease"/>
            <person name="Wu L."/>
            <person name="Ma J."/>
        </authorList>
    </citation>
    <scope>NUCLEOTIDE SEQUENCE [LARGE SCALE GENOMIC DNA]</scope>
    <source>
        <strain evidence="3">JCM 4253</strain>
    </source>
</reference>
<accession>A0A919EWC5</accession>
<keyword evidence="3" id="KW-1185">Reference proteome</keyword>
<organism evidence="2 3">
    <name type="scientific">Streptomyces capoamus</name>
    <dbReference type="NCBI Taxonomy" id="68183"/>
    <lineage>
        <taxon>Bacteria</taxon>
        <taxon>Bacillati</taxon>
        <taxon>Actinomycetota</taxon>
        <taxon>Actinomycetes</taxon>
        <taxon>Kitasatosporales</taxon>
        <taxon>Streptomycetaceae</taxon>
        <taxon>Streptomyces</taxon>
    </lineage>
</organism>
<protein>
    <recommendedName>
        <fullName evidence="4">PE-PGRS family protein</fullName>
    </recommendedName>
</protein>
<comment type="caution">
    <text evidence="2">The sequence shown here is derived from an EMBL/GenBank/DDBJ whole genome shotgun (WGS) entry which is preliminary data.</text>
</comment>
<evidence type="ECO:0000313" key="3">
    <source>
        <dbReference type="Proteomes" id="UP000619355"/>
    </source>
</evidence>
<evidence type="ECO:0000256" key="1">
    <source>
        <dbReference type="SAM" id="MobiDB-lite"/>
    </source>
</evidence>
<dbReference type="Proteomes" id="UP000619355">
    <property type="component" value="Unassembled WGS sequence"/>
</dbReference>
<evidence type="ECO:0000313" key="2">
    <source>
        <dbReference type="EMBL" id="GHG44407.1"/>
    </source>
</evidence>
<gene>
    <name evidence="2" type="ORF">GCM10018980_22230</name>
</gene>
<name>A0A919EWC5_9ACTN</name>
<dbReference type="AlphaFoldDB" id="A0A919EWC5"/>
<feature type="region of interest" description="Disordered" evidence="1">
    <location>
        <begin position="53"/>
        <end position="97"/>
    </location>
</feature>
<sequence length="459" mass="51429">MLQWVEAGCPVGVWETNSYKTTCQALHNRGLVTVSRKAGQWSVALTSAGQHYLAHGTYPPRGSRPRKPQAAAPRPQSTRAQATQAALRKPSPPSQPRVTLTEQLLQELAKAGGRIVKSGSGPDLEKWPSRVAAARRSGRIPETKELYGNWCRDGYEIKLIDIPAWRLAVLDPVPVPSRLTRPHTVIRAMQNERQPLGLTKPVQGRALRLIQALITAAEAEGHTCSAGQTGFAPPPHRRRRAHPHFTITAQGQPVGFLVLQEQDRAEHIATEKELADAKKNSWVRIPRFDYTPSERLRFIISGGQPHRASEWADAPGHPLEEQLAEIAQELTLRGEAAERRRQDEAEAARQKRIRWEAAMEQARIRYAEAYRVRHLEAQEAAWRHATRLTEYVSAVRTRVEAMPPGQTRTEAEAWISWAAATVERLDPLNTPPRLPDIPNPRADDLKPFLGHWSPYGPTY</sequence>
<dbReference type="EMBL" id="BNBF01000005">
    <property type="protein sequence ID" value="GHG44407.1"/>
    <property type="molecule type" value="Genomic_DNA"/>
</dbReference>